<comment type="function">
    <text evidence="9">Catalyzes the phosphorylation of ribose at O-5 in a reaction requiring ATP and magnesium. The resulting D-ribose-5-phosphate can then be used either for sythesis of nucleotides, histidine, and tryptophan, or as a component of the pentose phosphate pathway.</text>
</comment>
<dbReference type="Pfam" id="PF00294">
    <property type="entry name" value="PfkB"/>
    <property type="match status" value="1"/>
</dbReference>
<comment type="activity regulation">
    <text evidence="9">Activated by a monovalent cation that binds near, but not in, the active site. The most likely occupant of the site in vivo is potassium. Ion binding induces a conformational change that may alter substrate affinity.</text>
</comment>
<keyword evidence="1 9" id="KW-0808">Transferase</keyword>
<dbReference type="Gene3D" id="3.40.1190.20">
    <property type="match status" value="1"/>
</dbReference>
<organism evidence="11 12">
    <name type="scientific">Xaviernesmea rhizosphaerae</name>
    <dbReference type="NCBI Taxonomy" id="1672749"/>
    <lineage>
        <taxon>Bacteria</taxon>
        <taxon>Pseudomonadati</taxon>
        <taxon>Pseudomonadota</taxon>
        <taxon>Alphaproteobacteria</taxon>
        <taxon>Hyphomicrobiales</taxon>
        <taxon>Rhizobiaceae</taxon>
        <taxon>Rhizobium/Agrobacterium group</taxon>
        <taxon>Xaviernesmea</taxon>
    </lineage>
</organism>
<feature type="binding site" evidence="9">
    <location>
        <position position="243"/>
    </location>
    <ligand>
        <name>substrate</name>
    </ligand>
</feature>
<evidence type="ECO:0000256" key="6">
    <source>
        <dbReference type="ARBA" id="ARBA00022842"/>
    </source>
</evidence>
<keyword evidence="8 9" id="KW-0119">Carbohydrate metabolism</keyword>
<comment type="subunit">
    <text evidence="9">Homodimer.</text>
</comment>
<comment type="caution">
    <text evidence="9">Lacks conserved residue(s) required for the propagation of feature annotation.</text>
</comment>
<feature type="binding site" evidence="9">
    <location>
        <begin position="211"/>
        <end position="216"/>
    </location>
    <ligand>
        <name>ATP</name>
        <dbReference type="ChEBI" id="CHEBI:30616"/>
    </ligand>
</feature>
<comment type="pathway">
    <text evidence="9">Carbohydrate metabolism; D-ribose degradation; D-ribose 5-phosphate from beta-D-ribopyranose: step 2/2.</text>
</comment>
<feature type="domain" description="Carbohydrate kinase PfkB" evidence="10">
    <location>
        <begin position="4"/>
        <end position="285"/>
    </location>
</feature>
<evidence type="ECO:0000259" key="10">
    <source>
        <dbReference type="Pfam" id="PF00294"/>
    </source>
</evidence>
<dbReference type="PANTHER" id="PTHR10584">
    <property type="entry name" value="SUGAR KINASE"/>
    <property type="match status" value="1"/>
</dbReference>
<feature type="binding site" evidence="9">
    <location>
        <position position="237"/>
    </location>
    <ligand>
        <name>K(+)</name>
        <dbReference type="ChEBI" id="CHEBI:29103"/>
    </ligand>
</feature>
<evidence type="ECO:0000256" key="4">
    <source>
        <dbReference type="ARBA" id="ARBA00022777"/>
    </source>
</evidence>
<feature type="binding site" evidence="9">
    <location>
        <position position="273"/>
    </location>
    <ligand>
        <name>K(+)</name>
        <dbReference type="ChEBI" id="CHEBI:29103"/>
    </ligand>
</feature>
<feature type="binding site" evidence="9">
    <location>
        <begin position="10"/>
        <end position="12"/>
    </location>
    <ligand>
        <name>substrate</name>
    </ligand>
</feature>
<accession>A0ABX3PGU3</accession>
<dbReference type="SUPFAM" id="SSF53613">
    <property type="entry name" value="Ribokinase-like"/>
    <property type="match status" value="1"/>
</dbReference>
<evidence type="ECO:0000313" key="11">
    <source>
        <dbReference type="EMBL" id="OQP87434.1"/>
    </source>
</evidence>
<feature type="binding site" evidence="9">
    <location>
        <position position="276"/>
    </location>
    <ligand>
        <name>K(+)</name>
        <dbReference type="ChEBI" id="CHEBI:29103"/>
    </ligand>
</feature>
<comment type="catalytic activity">
    <reaction evidence="9">
        <text>D-ribose + ATP = D-ribose 5-phosphate + ADP + H(+)</text>
        <dbReference type="Rhea" id="RHEA:13697"/>
        <dbReference type="ChEBI" id="CHEBI:15378"/>
        <dbReference type="ChEBI" id="CHEBI:30616"/>
        <dbReference type="ChEBI" id="CHEBI:47013"/>
        <dbReference type="ChEBI" id="CHEBI:78346"/>
        <dbReference type="ChEBI" id="CHEBI:456216"/>
        <dbReference type="EC" id="2.7.1.15"/>
    </reaction>
</comment>
<evidence type="ECO:0000256" key="5">
    <source>
        <dbReference type="ARBA" id="ARBA00022840"/>
    </source>
</evidence>
<dbReference type="EC" id="2.7.1.15" evidence="9"/>
<comment type="caution">
    <text evidence="11">The sequence shown here is derived from an EMBL/GenBank/DDBJ whole genome shotgun (WGS) entry which is preliminary data.</text>
</comment>
<evidence type="ECO:0000256" key="9">
    <source>
        <dbReference type="HAMAP-Rule" id="MF_01987"/>
    </source>
</evidence>
<dbReference type="EMBL" id="MSPX01000003">
    <property type="protein sequence ID" value="OQP87434.1"/>
    <property type="molecule type" value="Genomic_DNA"/>
</dbReference>
<dbReference type="PRINTS" id="PR00990">
    <property type="entry name" value="RIBOKINASE"/>
</dbReference>
<feature type="active site" description="Proton acceptor" evidence="9">
    <location>
        <position position="243"/>
    </location>
</feature>
<feature type="binding site" evidence="9">
    <location>
        <position position="180"/>
    </location>
    <ligand>
        <name>ATP</name>
        <dbReference type="ChEBI" id="CHEBI:30616"/>
    </ligand>
</feature>
<evidence type="ECO:0000256" key="7">
    <source>
        <dbReference type="ARBA" id="ARBA00022958"/>
    </source>
</evidence>
<gene>
    <name evidence="9" type="primary">rbsK</name>
    <name evidence="11" type="ORF">BTR14_05740</name>
</gene>
<protein>
    <recommendedName>
        <fullName evidence="9">Ribokinase</fullName>
        <shortName evidence="9">RK</shortName>
        <ecNumber evidence="9">2.7.1.15</ecNumber>
    </recommendedName>
</protein>
<evidence type="ECO:0000256" key="3">
    <source>
        <dbReference type="ARBA" id="ARBA00022741"/>
    </source>
</evidence>
<feature type="binding site" evidence="9">
    <location>
        <position position="278"/>
    </location>
    <ligand>
        <name>K(+)</name>
        <dbReference type="ChEBI" id="CHEBI:29103"/>
    </ligand>
</feature>
<comment type="subcellular location">
    <subcellularLocation>
        <location evidence="9">Cytoplasm</location>
    </subcellularLocation>
</comment>
<name>A0ABX3PGU3_9HYPH</name>
<evidence type="ECO:0000256" key="1">
    <source>
        <dbReference type="ARBA" id="ARBA00022679"/>
    </source>
</evidence>
<dbReference type="InterPro" id="IPR011611">
    <property type="entry name" value="PfkB_dom"/>
</dbReference>
<feature type="binding site" evidence="9">
    <location>
        <begin position="38"/>
        <end position="42"/>
    </location>
    <ligand>
        <name>substrate</name>
    </ligand>
</feature>
<evidence type="ECO:0000256" key="8">
    <source>
        <dbReference type="ARBA" id="ARBA00023277"/>
    </source>
</evidence>
<evidence type="ECO:0000256" key="2">
    <source>
        <dbReference type="ARBA" id="ARBA00022723"/>
    </source>
</evidence>
<dbReference type="RefSeq" id="WP_081174598.1">
    <property type="nucleotide sequence ID" value="NZ_MSPX01000003.1"/>
</dbReference>
<feature type="binding site" evidence="9">
    <location>
        <position position="239"/>
    </location>
    <ligand>
        <name>K(+)</name>
        <dbReference type="ChEBI" id="CHEBI:29103"/>
    </ligand>
</feature>
<dbReference type="InterPro" id="IPR011877">
    <property type="entry name" value="Ribokinase"/>
</dbReference>
<sequence length="301" mass="30854">MTIHVVGNVCVDMSFHLKRLPRAGETLNAQSAGEGLGGKGANQAVAAARTGAAVTLWAPVGNDPAGLWMGERLAAEITTLRLSRLDLPSDRSVVLVDGRGENLIVTAAACADAFDPTAEGALAAEWRTGDVLLMQGNLPIAATVACLRQARASGLFTVLNPSPLPEDVRDLAMVSLLIANRPEAERLTGEADPQLAARRLHALGAEAVVITLGGDGALLQDGSASLHIPPRQAEVIDTSGAGDCFAGTLTGLLHRGMPLAKAAEVASAAAALCVGRPGTMAAFPTRAELFALVPSLKTDIA</sequence>
<reference evidence="11 12" key="1">
    <citation type="journal article" date="2017" name="Antonie Van Leeuwenhoek">
        <title>Rhizobium rhizosphaerae sp. nov., a novel species isolated from rice rhizosphere.</title>
        <authorList>
            <person name="Zhao J.J."/>
            <person name="Zhang J."/>
            <person name="Zhang R.J."/>
            <person name="Zhang C.W."/>
            <person name="Yin H.Q."/>
            <person name="Zhang X.X."/>
        </authorList>
    </citation>
    <scope>NUCLEOTIDE SEQUENCE [LARGE SCALE GENOMIC DNA]</scope>
    <source>
        <strain evidence="11 12">RD15</strain>
    </source>
</reference>
<keyword evidence="7 9" id="KW-0630">Potassium</keyword>
<comment type="cofactor">
    <cofactor evidence="9">
        <name>Mg(2+)</name>
        <dbReference type="ChEBI" id="CHEBI:18420"/>
    </cofactor>
    <text evidence="9">Requires a divalent cation, most likely magnesium in vivo, as an electrophilic catalyst to aid phosphoryl group transfer. It is the chelate of the metal and the nucleotide that is the actual substrate.</text>
</comment>
<dbReference type="InterPro" id="IPR029056">
    <property type="entry name" value="Ribokinase-like"/>
</dbReference>
<keyword evidence="4 9" id="KW-0418">Kinase</keyword>
<keyword evidence="6 9" id="KW-0460">Magnesium</keyword>
<dbReference type="InterPro" id="IPR002139">
    <property type="entry name" value="Ribo/fructo_kinase"/>
</dbReference>
<dbReference type="Proteomes" id="UP000192652">
    <property type="component" value="Unassembled WGS sequence"/>
</dbReference>
<keyword evidence="2 9" id="KW-0479">Metal-binding</keyword>
<comment type="similarity">
    <text evidence="9">Belongs to the carbohydrate kinase PfkB family. Ribokinase subfamily.</text>
</comment>
<keyword evidence="9" id="KW-0963">Cytoplasm</keyword>
<dbReference type="PANTHER" id="PTHR10584:SF166">
    <property type="entry name" value="RIBOKINASE"/>
    <property type="match status" value="1"/>
</dbReference>
<keyword evidence="3 9" id="KW-0547">Nucleotide-binding</keyword>
<keyword evidence="5 9" id="KW-0067">ATP-binding</keyword>
<evidence type="ECO:0000313" key="12">
    <source>
        <dbReference type="Proteomes" id="UP000192652"/>
    </source>
</evidence>
<feature type="binding site" evidence="9">
    <location>
        <begin position="242"/>
        <end position="243"/>
    </location>
    <ligand>
        <name>ATP</name>
        <dbReference type="ChEBI" id="CHEBI:30616"/>
    </ligand>
</feature>
<keyword evidence="12" id="KW-1185">Reference proteome</keyword>
<dbReference type="HAMAP" id="MF_01987">
    <property type="entry name" value="Ribokinase"/>
    <property type="match status" value="1"/>
</dbReference>
<proteinExistence type="inferred from homology"/>